<accession>A0A1Y1XZA0</accession>
<dbReference type="EMBL" id="MCFA01000500">
    <property type="protein sequence ID" value="ORX90975.1"/>
    <property type="molecule type" value="Genomic_DNA"/>
</dbReference>
<dbReference type="OrthoDB" id="422736at2759"/>
<protein>
    <submittedName>
        <fullName evidence="2">Uncharacterized protein</fullName>
    </submittedName>
</protein>
<proteinExistence type="predicted"/>
<dbReference type="Proteomes" id="UP000193144">
    <property type="component" value="Unassembled WGS sequence"/>
</dbReference>
<dbReference type="PANTHER" id="PTHR36587:SF2">
    <property type="entry name" value="EXPRESSION SITE-ASSOCIATED GENE 3 (ESAG3)-LIKE PROTEIN"/>
    <property type="match status" value="1"/>
</dbReference>
<reference evidence="2 3" key="1">
    <citation type="submission" date="2016-07" db="EMBL/GenBank/DDBJ databases">
        <title>Pervasive Adenine N6-methylation of Active Genes in Fungi.</title>
        <authorList>
            <consortium name="DOE Joint Genome Institute"/>
            <person name="Mondo S.J."/>
            <person name="Dannebaum R.O."/>
            <person name="Kuo R.C."/>
            <person name="Labutti K."/>
            <person name="Haridas S."/>
            <person name="Kuo A."/>
            <person name="Salamov A."/>
            <person name="Ahrendt S.R."/>
            <person name="Lipzen A."/>
            <person name="Sullivan W."/>
            <person name="Andreopoulos W.B."/>
            <person name="Clum A."/>
            <person name="Lindquist E."/>
            <person name="Daum C."/>
            <person name="Ramamoorthy G.K."/>
            <person name="Gryganskyi A."/>
            <person name="Culley D."/>
            <person name="Magnuson J.K."/>
            <person name="James T.Y."/>
            <person name="O'Malley M.A."/>
            <person name="Stajich J.E."/>
            <person name="Spatafora J.W."/>
            <person name="Visel A."/>
            <person name="Grigoriev I.V."/>
        </authorList>
    </citation>
    <scope>NUCLEOTIDE SEQUENCE [LARGE SCALE GENOMIC DNA]</scope>
    <source>
        <strain evidence="2 3">CBS 115471</strain>
    </source>
</reference>
<keyword evidence="3" id="KW-1185">Reference proteome</keyword>
<name>A0A1Y1XZA0_9PLEO</name>
<dbReference type="AlphaFoldDB" id="A0A1Y1XZA0"/>
<evidence type="ECO:0000313" key="3">
    <source>
        <dbReference type="Proteomes" id="UP000193144"/>
    </source>
</evidence>
<dbReference type="PANTHER" id="PTHR36587">
    <property type="entry name" value="EXPRESSION SITE-ASSOCIATED GENE 3 (ESAG3)-LIKE PROTEIN"/>
    <property type="match status" value="1"/>
</dbReference>
<evidence type="ECO:0000313" key="2">
    <source>
        <dbReference type="EMBL" id="ORX90975.1"/>
    </source>
</evidence>
<comment type="caution">
    <text evidence="2">The sequence shown here is derived from an EMBL/GenBank/DDBJ whole genome shotgun (WGS) entry which is preliminary data.</text>
</comment>
<organism evidence="2 3">
    <name type="scientific">Clohesyomyces aquaticus</name>
    <dbReference type="NCBI Taxonomy" id="1231657"/>
    <lineage>
        <taxon>Eukaryota</taxon>
        <taxon>Fungi</taxon>
        <taxon>Dikarya</taxon>
        <taxon>Ascomycota</taxon>
        <taxon>Pezizomycotina</taxon>
        <taxon>Dothideomycetes</taxon>
        <taxon>Pleosporomycetidae</taxon>
        <taxon>Pleosporales</taxon>
        <taxon>Lindgomycetaceae</taxon>
        <taxon>Clohesyomyces</taxon>
    </lineage>
</organism>
<sequence length="692" mass="78486">MTRDSMEAMPMSPRQSPAELGNAVISWARGRRGRTLIISAVFVLALLGLMGARHTETIASSYQSLSNYHLPKWRPHLPNLPSIITSPLKPSNTTLELENGDIEKVPAHLTKATPNFHLLMPALSDNADFCKTTLSAMLLNYPPPTIINIFETFKTKDQREETRLTSILDYLKDPKLVKDEDLVLIVDGYDTWFQLPSDVMIRQYQNVLSDGNMRLREKYGMIKGTNVQRFNQTILFGAEKTCEGDDLACKYAPDSMLPNNIYGKDTWKGAVRTPARYLNSGTVIGPARDLRTLYEGAVAKMKDRNSQSATVQSVMATIFGEQHLARENERKSSASISSKWLNWFGGSEPETTKEVPENATSLQEGRRYEFSVGLDYTHSLFQPLIYTAEDELLTISHDNETDLSVFHHPGTPTPPLSLPSALQQALPPFYTHDLKTNPVAPHNKPAFIEPLQMQKQLDELKPAQTPWTSIPLIQNTFTGAVPALVHLNLPAPEALITRRFKKLRRSVDLDSRSPVPRVPDVRAHQIPRANLTWDSLWYSGYERALLRKYFRTPQSPIGFHNAIVGGDRLWDQRGGRGGVWTERAEIWLPWGEVDGVCGTVDQLREVFGDDKGVWLHESEEEKGEKERRKQEEELKKKQDEQKKKAEEKAEEEEKAKKKEEAKKEQEEANKKKNEEKKKQQEEAKKKGQANGR</sequence>
<dbReference type="CDD" id="cd22997">
    <property type="entry name" value="GT_LH"/>
    <property type="match status" value="1"/>
</dbReference>
<feature type="compositionally biased region" description="Basic and acidic residues" evidence="1">
    <location>
        <begin position="615"/>
        <end position="685"/>
    </location>
</feature>
<evidence type="ECO:0000256" key="1">
    <source>
        <dbReference type="SAM" id="MobiDB-lite"/>
    </source>
</evidence>
<feature type="region of interest" description="Disordered" evidence="1">
    <location>
        <begin position="615"/>
        <end position="692"/>
    </location>
</feature>
<gene>
    <name evidence="2" type="ORF">BCR34DRAFT_581599</name>
</gene>